<dbReference type="PROSITE" id="PS50977">
    <property type="entry name" value="HTH_TETR_2"/>
    <property type="match status" value="1"/>
</dbReference>
<dbReference type="GO" id="GO:0003700">
    <property type="term" value="F:DNA-binding transcription factor activity"/>
    <property type="evidence" value="ECO:0007669"/>
    <property type="project" value="TreeGrafter"/>
</dbReference>
<dbReference type="RefSeq" id="WP_212610154.1">
    <property type="nucleotide sequence ID" value="NZ_CP073910.1"/>
</dbReference>
<dbReference type="InterPro" id="IPR009057">
    <property type="entry name" value="Homeodomain-like_sf"/>
</dbReference>
<organism evidence="6 7">
    <name type="scientific">Sphingobium phenoxybenzoativorans</name>
    <dbReference type="NCBI Taxonomy" id="1592790"/>
    <lineage>
        <taxon>Bacteria</taxon>
        <taxon>Pseudomonadati</taxon>
        <taxon>Pseudomonadota</taxon>
        <taxon>Alphaproteobacteria</taxon>
        <taxon>Sphingomonadales</taxon>
        <taxon>Sphingomonadaceae</taxon>
        <taxon>Sphingobium</taxon>
    </lineage>
</organism>
<evidence type="ECO:0000256" key="3">
    <source>
        <dbReference type="ARBA" id="ARBA00023163"/>
    </source>
</evidence>
<keyword evidence="3" id="KW-0804">Transcription</keyword>
<sequence length="218" mass="24818">MPSKLKIVEGGRQAGKPGGVRQERALKRRRHLTDVVMQLVQERGFDAISVNEVAERASLSVGGLYRHIATKNDLLEMVCDEINLELLDNMKEAAAIQRGARAKLEAAIRTYWFRHWDCSAAVLLAYREYQSFSEEAKARYRAEELRISEFLSDLIRAGTIIEEFREVDDRLLAHEIIFLSHMRALKGYAFKNRSCEAGLNEMLDMVFARLKSDGSEGP</sequence>
<evidence type="ECO:0000259" key="5">
    <source>
        <dbReference type="PROSITE" id="PS50977"/>
    </source>
</evidence>
<dbReference type="Gene3D" id="1.10.10.60">
    <property type="entry name" value="Homeodomain-like"/>
    <property type="match status" value="1"/>
</dbReference>
<dbReference type="EMBL" id="CP073910">
    <property type="protein sequence ID" value="QUT06864.1"/>
    <property type="molecule type" value="Genomic_DNA"/>
</dbReference>
<evidence type="ECO:0000256" key="2">
    <source>
        <dbReference type="ARBA" id="ARBA00023125"/>
    </source>
</evidence>
<dbReference type="KEGG" id="spph:KFK14_05335"/>
<dbReference type="Pfam" id="PF17932">
    <property type="entry name" value="TetR_C_24"/>
    <property type="match status" value="1"/>
</dbReference>
<reference evidence="6" key="1">
    <citation type="submission" date="2021-04" db="EMBL/GenBank/DDBJ databases">
        <title>Isolation of p-tert-butylphenol degrading bacteria Sphingobium phenoxybenzoativorans Tas13 from active sludge.</title>
        <authorList>
            <person name="Li Y."/>
        </authorList>
    </citation>
    <scope>NUCLEOTIDE SEQUENCE</scope>
    <source>
        <strain evidence="6">Tas13</strain>
    </source>
</reference>
<dbReference type="AlphaFoldDB" id="A0A975Q2H6"/>
<dbReference type="Gene3D" id="1.10.357.10">
    <property type="entry name" value="Tetracycline Repressor, domain 2"/>
    <property type="match status" value="1"/>
</dbReference>
<evidence type="ECO:0000256" key="1">
    <source>
        <dbReference type="ARBA" id="ARBA00023015"/>
    </source>
</evidence>
<proteinExistence type="predicted"/>
<accession>A0A975Q2H6</accession>
<dbReference type="InterPro" id="IPR036271">
    <property type="entry name" value="Tet_transcr_reg_TetR-rel_C_sf"/>
</dbReference>
<dbReference type="PANTHER" id="PTHR30055">
    <property type="entry name" value="HTH-TYPE TRANSCRIPTIONAL REGULATOR RUTR"/>
    <property type="match status" value="1"/>
</dbReference>
<dbReference type="InterPro" id="IPR041490">
    <property type="entry name" value="KstR2_TetR_C"/>
</dbReference>
<dbReference type="Proteomes" id="UP000681425">
    <property type="component" value="Chromosome"/>
</dbReference>
<gene>
    <name evidence="6" type="ORF">KFK14_05335</name>
</gene>
<dbReference type="SUPFAM" id="SSF46689">
    <property type="entry name" value="Homeodomain-like"/>
    <property type="match status" value="1"/>
</dbReference>
<feature type="domain" description="HTH tetR-type" evidence="5">
    <location>
        <begin position="26"/>
        <end position="86"/>
    </location>
</feature>
<name>A0A975Q2H6_9SPHN</name>
<dbReference type="InterPro" id="IPR050109">
    <property type="entry name" value="HTH-type_TetR-like_transc_reg"/>
</dbReference>
<keyword evidence="7" id="KW-1185">Reference proteome</keyword>
<feature type="DNA-binding region" description="H-T-H motif" evidence="4">
    <location>
        <begin position="49"/>
        <end position="68"/>
    </location>
</feature>
<protein>
    <submittedName>
        <fullName evidence="6">TetR/AcrR family transcriptional regulator</fullName>
    </submittedName>
</protein>
<dbReference type="SUPFAM" id="SSF48498">
    <property type="entry name" value="Tetracyclin repressor-like, C-terminal domain"/>
    <property type="match status" value="1"/>
</dbReference>
<dbReference type="GO" id="GO:0000976">
    <property type="term" value="F:transcription cis-regulatory region binding"/>
    <property type="evidence" value="ECO:0007669"/>
    <property type="project" value="TreeGrafter"/>
</dbReference>
<keyword evidence="1" id="KW-0805">Transcription regulation</keyword>
<dbReference type="PRINTS" id="PR00455">
    <property type="entry name" value="HTHTETR"/>
</dbReference>
<keyword evidence="2 4" id="KW-0238">DNA-binding</keyword>
<dbReference type="PANTHER" id="PTHR30055:SF234">
    <property type="entry name" value="HTH-TYPE TRANSCRIPTIONAL REGULATOR BETI"/>
    <property type="match status" value="1"/>
</dbReference>
<dbReference type="Pfam" id="PF00440">
    <property type="entry name" value="TetR_N"/>
    <property type="match status" value="1"/>
</dbReference>
<evidence type="ECO:0000313" key="7">
    <source>
        <dbReference type="Proteomes" id="UP000681425"/>
    </source>
</evidence>
<evidence type="ECO:0000256" key="4">
    <source>
        <dbReference type="PROSITE-ProRule" id="PRU00335"/>
    </source>
</evidence>
<evidence type="ECO:0000313" key="6">
    <source>
        <dbReference type="EMBL" id="QUT06864.1"/>
    </source>
</evidence>
<dbReference type="InterPro" id="IPR001647">
    <property type="entry name" value="HTH_TetR"/>
</dbReference>